<organism evidence="5 6">
    <name type="scientific">Paenibacillus chartarius</name>
    <dbReference type="NCBI Taxonomy" id="747481"/>
    <lineage>
        <taxon>Bacteria</taxon>
        <taxon>Bacillati</taxon>
        <taxon>Bacillota</taxon>
        <taxon>Bacilli</taxon>
        <taxon>Bacillales</taxon>
        <taxon>Paenibacillaceae</taxon>
        <taxon>Paenibacillus</taxon>
    </lineage>
</organism>
<dbReference type="Proteomes" id="UP001589776">
    <property type="component" value="Unassembled WGS sequence"/>
</dbReference>
<evidence type="ECO:0000256" key="3">
    <source>
        <dbReference type="ARBA" id="ARBA00023002"/>
    </source>
</evidence>
<protein>
    <submittedName>
        <fullName evidence="5">NADPH-dependent FMN reductase</fullName>
        <ecNumber evidence="5">1.5.1.38</ecNumber>
    </submittedName>
</protein>
<dbReference type="NCBIfam" id="TIGR03567">
    <property type="entry name" value="FMN_reduc_SsuE"/>
    <property type="match status" value="1"/>
</dbReference>
<evidence type="ECO:0000256" key="2">
    <source>
        <dbReference type="ARBA" id="ARBA00022643"/>
    </source>
</evidence>
<dbReference type="PANTHER" id="PTHR43408:SF1">
    <property type="entry name" value="FMN REDUCTASE (NADPH)"/>
    <property type="match status" value="1"/>
</dbReference>
<gene>
    <name evidence="5" type="primary">ssuE</name>
    <name evidence="5" type="ORF">ACFFK0_21395</name>
</gene>
<reference evidence="5 6" key="1">
    <citation type="submission" date="2024-09" db="EMBL/GenBank/DDBJ databases">
        <authorList>
            <person name="Sun Q."/>
            <person name="Mori K."/>
        </authorList>
    </citation>
    <scope>NUCLEOTIDE SEQUENCE [LARGE SCALE GENOMIC DNA]</scope>
    <source>
        <strain evidence="5 6">CCM 7759</strain>
    </source>
</reference>
<evidence type="ECO:0000259" key="4">
    <source>
        <dbReference type="Pfam" id="PF03358"/>
    </source>
</evidence>
<dbReference type="InterPro" id="IPR005025">
    <property type="entry name" value="FMN_Rdtase-like_dom"/>
</dbReference>
<dbReference type="RefSeq" id="WP_377472407.1">
    <property type="nucleotide sequence ID" value="NZ_JBHLWN010000077.1"/>
</dbReference>
<keyword evidence="6" id="KW-1185">Reference proteome</keyword>
<keyword evidence="2" id="KW-0288">FMN</keyword>
<dbReference type="Gene3D" id="3.40.50.360">
    <property type="match status" value="1"/>
</dbReference>
<dbReference type="InterPro" id="IPR020048">
    <property type="entry name" value="NADPH-dep_FMN_reduc_SsuE"/>
</dbReference>
<evidence type="ECO:0000313" key="5">
    <source>
        <dbReference type="EMBL" id="MFC0214969.1"/>
    </source>
</evidence>
<dbReference type="PANTHER" id="PTHR43408">
    <property type="entry name" value="FMN REDUCTASE (NADPH)"/>
    <property type="match status" value="1"/>
</dbReference>
<dbReference type="InterPro" id="IPR051814">
    <property type="entry name" value="NAD(P)H-dep_FMN_reductase"/>
</dbReference>
<keyword evidence="3 5" id="KW-0560">Oxidoreductase</keyword>
<dbReference type="SUPFAM" id="SSF52218">
    <property type="entry name" value="Flavoproteins"/>
    <property type="match status" value="1"/>
</dbReference>
<dbReference type="EMBL" id="JBHLWN010000077">
    <property type="protein sequence ID" value="MFC0214969.1"/>
    <property type="molecule type" value="Genomic_DNA"/>
</dbReference>
<keyword evidence="1" id="KW-0285">Flavoprotein</keyword>
<dbReference type="GO" id="GO:0052873">
    <property type="term" value="F:FMN reductase (NADPH) activity"/>
    <property type="evidence" value="ECO:0007669"/>
    <property type="project" value="UniProtKB-EC"/>
</dbReference>
<evidence type="ECO:0000256" key="1">
    <source>
        <dbReference type="ARBA" id="ARBA00022630"/>
    </source>
</evidence>
<dbReference type="InterPro" id="IPR029039">
    <property type="entry name" value="Flavoprotein-like_sf"/>
</dbReference>
<dbReference type="EC" id="1.5.1.38" evidence="5"/>
<evidence type="ECO:0000313" key="6">
    <source>
        <dbReference type="Proteomes" id="UP001589776"/>
    </source>
</evidence>
<sequence length="177" mass="18771">MSKVAIISGSPSASSRLNGLLQTIKGELEQRGAEVHAIVVRDIPPEDLVYTRFDSPAIVEANRLVESADAVIVATPVYKASYTGVLKAYLDLLPQKALSGKVTLPLAIGGSSAHLLIIDYALKPVLAALGAEHQLQGVYATDSHVQRGEDGSFALDDEVTERLRQAAAKLAEAIQSK</sequence>
<proteinExistence type="predicted"/>
<dbReference type="Pfam" id="PF03358">
    <property type="entry name" value="FMN_red"/>
    <property type="match status" value="1"/>
</dbReference>
<comment type="caution">
    <text evidence="5">The sequence shown here is derived from an EMBL/GenBank/DDBJ whole genome shotgun (WGS) entry which is preliminary data.</text>
</comment>
<accession>A0ABV6DQQ3</accession>
<feature type="domain" description="NADPH-dependent FMN reductase-like" evidence="4">
    <location>
        <begin position="3"/>
        <end position="142"/>
    </location>
</feature>
<name>A0ABV6DQQ3_9BACL</name>